<keyword evidence="1" id="KW-1133">Transmembrane helix</keyword>
<dbReference type="SUPFAM" id="SSF55166">
    <property type="entry name" value="Hedgehog/DD-peptidase"/>
    <property type="match status" value="1"/>
</dbReference>
<dbReference type="InterPro" id="IPR003709">
    <property type="entry name" value="VanY-like_core_dom"/>
</dbReference>
<accession>A0A9X2IZC6</accession>
<dbReference type="InterPro" id="IPR009045">
    <property type="entry name" value="Zn_M74/Hedgehog-like"/>
</dbReference>
<keyword evidence="4" id="KW-1185">Reference proteome</keyword>
<feature type="domain" description="D-alanyl-D-alanine carboxypeptidase-like core" evidence="2">
    <location>
        <begin position="95"/>
        <end position="200"/>
    </location>
</feature>
<dbReference type="Pfam" id="PF02557">
    <property type="entry name" value="VanY"/>
    <property type="match status" value="1"/>
</dbReference>
<gene>
    <name evidence="3" type="ORF">NDR86_15135</name>
</gene>
<evidence type="ECO:0000256" key="1">
    <source>
        <dbReference type="SAM" id="Phobius"/>
    </source>
</evidence>
<dbReference type="PANTHER" id="PTHR34385:SF1">
    <property type="entry name" value="PEPTIDOGLYCAN L-ALANYL-D-GLUTAMATE ENDOPEPTIDASE CWLK"/>
    <property type="match status" value="1"/>
</dbReference>
<dbReference type="Proteomes" id="UP001139157">
    <property type="component" value="Unassembled WGS sequence"/>
</dbReference>
<dbReference type="CDD" id="cd14846">
    <property type="entry name" value="Peptidase_M15_like"/>
    <property type="match status" value="1"/>
</dbReference>
<sequence length="222" mass="24188">MNYREPARTGTRRRRWIVLAVLVAIGAALIGVRVFQPLTDLSISAARYFGNPHGNQGPPGAARPGGETRSGVTVADGVVPDGVTVFDDDIPAVANLDPDLLRALRRAAKAAAKDGVEFVVNSGWRSGEYQKHLLREAISKYGSESEAARWVATPDTSPHVSGNAIDIGPAAATTWLSRHGARYGLCQIYRNEPWHFEFRPDADEHGCPPRYANPTQDPRMHQ</sequence>
<dbReference type="AlphaFoldDB" id="A0A9X2IZC6"/>
<dbReference type="InterPro" id="IPR052179">
    <property type="entry name" value="DD-CPase-like"/>
</dbReference>
<dbReference type="PANTHER" id="PTHR34385">
    <property type="entry name" value="D-ALANYL-D-ALANINE CARBOXYPEPTIDASE"/>
    <property type="match status" value="1"/>
</dbReference>
<dbReference type="GO" id="GO:0006508">
    <property type="term" value="P:proteolysis"/>
    <property type="evidence" value="ECO:0007669"/>
    <property type="project" value="InterPro"/>
</dbReference>
<name>A0A9X2IZC6_9NOCA</name>
<proteinExistence type="predicted"/>
<dbReference type="GO" id="GO:0008233">
    <property type="term" value="F:peptidase activity"/>
    <property type="evidence" value="ECO:0007669"/>
    <property type="project" value="InterPro"/>
</dbReference>
<dbReference type="RefSeq" id="WP_251912727.1">
    <property type="nucleotide sequence ID" value="NZ_JAMRXG010000006.1"/>
</dbReference>
<reference evidence="3" key="1">
    <citation type="submission" date="2022-06" db="EMBL/GenBank/DDBJ databases">
        <title>Novel species in genus nocardia.</title>
        <authorList>
            <person name="Li F."/>
        </authorList>
    </citation>
    <scope>NUCLEOTIDE SEQUENCE</scope>
    <source>
        <strain evidence="3">CDC141</strain>
    </source>
</reference>
<protein>
    <submittedName>
        <fullName evidence="3">M15 family metallopeptidase</fullName>
    </submittedName>
</protein>
<evidence type="ECO:0000313" key="4">
    <source>
        <dbReference type="Proteomes" id="UP001139157"/>
    </source>
</evidence>
<comment type="caution">
    <text evidence="3">The sequence shown here is derived from an EMBL/GenBank/DDBJ whole genome shotgun (WGS) entry which is preliminary data.</text>
</comment>
<keyword evidence="1" id="KW-0472">Membrane</keyword>
<evidence type="ECO:0000259" key="2">
    <source>
        <dbReference type="Pfam" id="PF02557"/>
    </source>
</evidence>
<evidence type="ECO:0000313" key="3">
    <source>
        <dbReference type="EMBL" id="MCM6774806.1"/>
    </source>
</evidence>
<organism evidence="3 4">
    <name type="scientific">Nocardia pulmonis</name>
    <dbReference type="NCBI Taxonomy" id="2951408"/>
    <lineage>
        <taxon>Bacteria</taxon>
        <taxon>Bacillati</taxon>
        <taxon>Actinomycetota</taxon>
        <taxon>Actinomycetes</taxon>
        <taxon>Mycobacteriales</taxon>
        <taxon>Nocardiaceae</taxon>
        <taxon>Nocardia</taxon>
    </lineage>
</organism>
<keyword evidence="1" id="KW-0812">Transmembrane</keyword>
<dbReference type="Gene3D" id="3.30.1380.10">
    <property type="match status" value="1"/>
</dbReference>
<feature type="transmembrane region" description="Helical" evidence="1">
    <location>
        <begin position="16"/>
        <end position="35"/>
    </location>
</feature>
<dbReference type="EMBL" id="JAMRXG010000006">
    <property type="protein sequence ID" value="MCM6774806.1"/>
    <property type="molecule type" value="Genomic_DNA"/>
</dbReference>